<dbReference type="InParanoid" id="A0A0D0DE53"/>
<protein>
    <submittedName>
        <fullName evidence="1">Uncharacterized protein</fullName>
    </submittedName>
</protein>
<evidence type="ECO:0000313" key="1">
    <source>
        <dbReference type="EMBL" id="KIK75745.1"/>
    </source>
</evidence>
<dbReference type="OrthoDB" id="2681472at2759"/>
<evidence type="ECO:0000313" key="2">
    <source>
        <dbReference type="Proteomes" id="UP000054538"/>
    </source>
</evidence>
<dbReference type="AlphaFoldDB" id="A0A0D0DE53"/>
<name>A0A0D0DE53_9AGAM</name>
<gene>
    <name evidence="1" type="ORF">PAXRUDRAFT_171852</name>
</gene>
<organism evidence="1 2">
    <name type="scientific">Paxillus rubicundulus Ve08.2h10</name>
    <dbReference type="NCBI Taxonomy" id="930991"/>
    <lineage>
        <taxon>Eukaryota</taxon>
        <taxon>Fungi</taxon>
        <taxon>Dikarya</taxon>
        <taxon>Basidiomycota</taxon>
        <taxon>Agaricomycotina</taxon>
        <taxon>Agaricomycetes</taxon>
        <taxon>Agaricomycetidae</taxon>
        <taxon>Boletales</taxon>
        <taxon>Paxilineae</taxon>
        <taxon>Paxillaceae</taxon>
        <taxon>Paxillus</taxon>
    </lineage>
</organism>
<dbReference type="Proteomes" id="UP000054538">
    <property type="component" value="Unassembled WGS sequence"/>
</dbReference>
<accession>A0A0D0DE53</accession>
<sequence>MQTLTQLSCFLKHVQKHLGVSNATAFEDELQLQDIGMSTGDIIRLKRGSATWWNGPDAKWKHSGTIFDSNPNKPVTKKIAYKTHNVVLGYCRIRPAEVDKNPYQTGQLIFGRPMDCSHRVRMGRGVRKSCMIWVG</sequence>
<proteinExistence type="predicted"/>
<reference evidence="2" key="2">
    <citation type="submission" date="2015-01" db="EMBL/GenBank/DDBJ databases">
        <title>Evolutionary Origins and Diversification of the Mycorrhizal Mutualists.</title>
        <authorList>
            <consortium name="DOE Joint Genome Institute"/>
            <consortium name="Mycorrhizal Genomics Consortium"/>
            <person name="Kohler A."/>
            <person name="Kuo A."/>
            <person name="Nagy L.G."/>
            <person name="Floudas D."/>
            <person name="Copeland A."/>
            <person name="Barry K.W."/>
            <person name="Cichocki N."/>
            <person name="Veneault-Fourrey C."/>
            <person name="LaButti K."/>
            <person name="Lindquist E.A."/>
            <person name="Lipzen A."/>
            <person name="Lundell T."/>
            <person name="Morin E."/>
            <person name="Murat C."/>
            <person name="Riley R."/>
            <person name="Ohm R."/>
            <person name="Sun H."/>
            <person name="Tunlid A."/>
            <person name="Henrissat B."/>
            <person name="Grigoriev I.V."/>
            <person name="Hibbett D.S."/>
            <person name="Martin F."/>
        </authorList>
    </citation>
    <scope>NUCLEOTIDE SEQUENCE [LARGE SCALE GENOMIC DNA]</scope>
    <source>
        <strain evidence="2">Ve08.2h10</strain>
    </source>
</reference>
<keyword evidence="2" id="KW-1185">Reference proteome</keyword>
<reference evidence="1 2" key="1">
    <citation type="submission" date="2014-04" db="EMBL/GenBank/DDBJ databases">
        <authorList>
            <consortium name="DOE Joint Genome Institute"/>
            <person name="Kuo A."/>
            <person name="Kohler A."/>
            <person name="Jargeat P."/>
            <person name="Nagy L.G."/>
            <person name="Floudas D."/>
            <person name="Copeland A."/>
            <person name="Barry K.W."/>
            <person name="Cichocki N."/>
            <person name="Veneault-Fourrey C."/>
            <person name="LaButti K."/>
            <person name="Lindquist E.A."/>
            <person name="Lipzen A."/>
            <person name="Lundell T."/>
            <person name="Morin E."/>
            <person name="Murat C."/>
            <person name="Sun H."/>
            <person name="Tunlid A."/>
            <person name="Henrissat B."/>
            <person name="Grigoriev I.V."/>
            <person name="Hibbett D.S."/>
            <person name="Martin F."/>
            <person name="Nordberg H.P."/>
            <person name="Cantor M.N."/>
            <person name="Hua S.X."/>
        </authorList>
    </citation>
    <scope>NUCLEOTIDE SEQUENCE [LARGE SCALE GENOMIC DNA]</scope>
    <source>
        <strain evidence="1 2">Ve08.2h10</strain>
    </source>
</reference>
<dbReference type="EMBL" id="KN827897">
    <property type="protein sequence ID" value="KIK75745.1"/>
    <property type="molecule type" value="Genomic_DNA"/>
</dbReference>
<dbReference type="HOGENOM" id="CLU_1886426_0_0_1"/>